<dbReference type="Proteomes" id="UP000800040">
    <property type="component" value="Unassembled WGS sequence"/>
</dbReference>
<dbReference type="EMBL" id="ML975251">
    <property type="protein sequence ID" value="KAF1838531.1"/>
    <property type="molecule type" value="Genomic_DNA"/>
</dbReference>
<evidence type="ECO:0000313" key="2">
    <source>
        <dbReference type="Proteomes" id="UP000800040"/>
    </source>
</evidence>
<protein>
    <submittedName>
        <fullName evidence="1">Uncharacterized protein</fullName>
    </submittedName>
</protein>
<reference evidence="1" key="1">
    <citation type="submission" date="2020-01" db="EMBL/GenBank/DDBJ databases">
        <authorList>
            <consortium name="DOE Joint Genome Institute"/>
            <person name="Haridas S."/>
            <person name="Albert R."/>
            <person name="Binder M."/>
            <person name="Bloem J."/>
            <person name="Labutti K."/>
            <person name="Salamov A."/>
            <person name="Andreopoulos B."/>
            <person name="Baker S.E."/>
            <person name="Barry K."/>
            <person name="Bills G."/>
            <person name="Bluhm B.H."/>
            <person name="Cannon C."/>
            <person name="Castanera R."/>
            <person name="Culley D.E."/>
            <person name="Daum C."/>
            <person name="Ezra D."/>
            <person name="Gonzalez J.B."/>
            <person name="Henrissat B."/>
            <person name="Kuo A."/>
            <person name="Liang C."/>
            <person name="Lipzen A."/>
            <person name="Lutzoni F."/>
            <person name="Magnuson J."/>
            <person name="Mondo S."/>
            <person name="Nolan M."/>
            <person name="Ohm R."/>
            <person name="Pangilinan J."/>
            <person name="Park H.-J."/>
            <person name="Ramirez L."/>
            <person name="Alfaro M."/>
            <person name="Sun H."/>
            <person name="Tritt A."/>
            <person name="Yoshinaga Y."/>
            <person name="Zwiers L.-H."/>
            <person name="Turgeon B.G."/>
            <person name="Goodwin S.B."/>
            <person name="Spatafora J.W."/>
            <person name="Crous P.W."/>
            <person name="Grigoriev I.V."/>
        </authorList>
    </citation>
    <scope>NUCLEOTIDE SEQUENCE</scope>
    <source>
        <strain evidence="1">P77</strain>
    </source>
</reference>
<dbReference type="OrthoDB" id="3935714at2759"/>
<gene>
    <name evidence="1" type="ORF">BDW02DRAFT_541568</name>
</gene>
<organism evidence="1 2">
    <name type="scientific">Decorospora gaudefroyi</name>
    <dbReference type="NCBI Taxonomy" id="184978"/>
    <lineage>
        <taxon>Eukaryota</taxon>
        <taxon>Fungi</taxon>
        <taxon>Dikarya</taxon>
        <taxon>Ascomycota</taxon>
        <taxon>Pezizomycotina</taxon>
        <taxon>Dothideomycetes</taxon>
        <taxon>Pleosporomycetidae</taxon>
        <taxon>Pleosporales</taxon>
        <taxon>Pleosporineae</taxon>
        <taxon>Pleosporaceae</taxon>
        <taxon>Decorospora</taxon>
    </lineage>
</organism>
<name>A0A6A5KTC3_9PLEO</name>
<dbReference type="AlphaFoldDB" id="A0A6A5KTC3"/>
<sequence length="650" mass="72520">MFTENDVKNIFQLFPPPKTSDFLPSLILSSSRHGFVTLQFVQAHFRSRVTKETQRIPLSALASELDVDQKLVLQLVRNHPKLALLSADGKSIIAIDERDAIQEKLTSLLSGAVVSKADLITQNDVDDTSLDFLLADRDREILSIDGFLCSKAYESKVMEAISSLVRQALKDVQPVDIFPHELPNSPPIWFVLRTLEGVLASEESASKISLQETANSISCTPKQLIESKRDATISHLHSGALAYLDLQSFAADFPDLFPTYQDVLSYLEYIPDVQVTEKFAISKAWLSTLEQDCIRILEQEGCFLDILEVIGSRLPASIRGTVASNTEVSITTTFSQSPSRPRITRVGNYILTQTRRTEAVNQLSTYTEADADAQWQQLKHEPTVPKDPKFTPARIANMTQKDEPFLRILLEEKAVEKSLDDHFCSCIAALEAQNEADLATYWTDRVLARYYTYAAGLACITDTKLHDQLAQLLTSYTQHDLVPDAMAKASAQGLALSRKTRKNMAKLTHILSTENEIEIENEKNTLTTTTLTTALNKFAQKQNMQCPPPASVLADTKRTMRDDMCRRLQKQKLPDGGPVCFLTLVVVLCADHFDGVVYATGKFAPRLMRLVKGRVGEAQYERLEGWKEMAKRGELGVEDREGMLGMAGVV</sequence>
<proteinExistence type="predicted"/>
<accession>A0A6A5KTC3</accession>
<evidence type="ECO:0000313" key="1">
    <source>
        <dbReference type="EMBL" id="KAF1838531.1"/>
    </source>
</evidence>
<keyword evidence="2" id="KW-1185">Reference proteome</keyword>